<dbReference type="PANTHER" id="PTHR43132:SF2">
    <property type="entry name" value="ARSENICAL RESISTANCE OPERON REPRESSOR ARSR-RELATED"/>
    <property type="match status" value="1"/>
</dbReference>
<dbReference type="SMART" id="SM00418">
    <property type="entry name" value="HTH_ARSR"/>
    <property type="match status" value="1"/>
</dbReference>
<evidence type="ECO:0000256" key="3">
    <source>
        <dbReference type="ARBA" id="ARBA00023163"/>
    </source>
</evidence>
<evidence type="ECO:0000313" key="5">
    <source>
        <dbReference type="EMBL" id="MBK1855377.1"/>
    </source>
</evidence>
<organism evidence="5 6">
    <name type="scientific">Oceaniferula flava</name>
    <dbReference type="NCBI Taxonomy" id="2800421"/>
    <lineage>
        <taxon>Bacteria</taxon>
        <taxon>Pseudomonadati</taxon>
        <taxon>Verrucomicrobiota</taxon>
        <taxon>Verrucomicrobiia</taxon>
        <taxon>Verrucomicrobiales</taxon>
        <taxon>Verrucomicrobiaceae</taxon>
        <taxon>Oceaniferula</taxon>
    </lineage>
</organism>
<dbReference type="GO" id="GO:0003700">
    <property type="term" value="F:DNA-binding transcription factor activity"/>
    <property type="evidence" value="ECO:0007669"/>
    <property type="project" value="InterPro"/>
</dbReference>
<proteinExistence type="predicted"/>
<gene>
    <name evidence="5" type="ORF">JIN83_10435</name>
</gene>
<comment type="caution">
    <text evidence="5">The sequence shown here is derived from an EMBL/GenBank/DDBJ whole genome shotgun (WGS) entry which is preliminary data.</text>
</comment>
<evidence type="ECO:0000256" key="2">
    <source>
        <dbReference type="ARBA" id="ARBA00023125"/>
    </source>
</evidence>
<evidence type="ECO:0000259" key="4">
    <source>
        <dbReference type="PROSITE" id="PS50987"/>
    </source>
</evidence>
<sequence>MELKEAAVALSALAQPSRLEVFRLLVTRGDDGLCAGDLSKQLGIPKPTLSFHLKELSHAGLINSERQGRSIIYSLNVTGMSSLMSFLTEDCCQGKPELCSPNQGCC</sequence>
<dbReference type="EMBL" id="JAENIG010000006">
    <property type="protein sequence ID" value="MBK1855377.1"/>
    <property type="molecule type" value="Genomic_DNA"/>
</dbReference>
<name>A0AAE2SE89_9BACT</name>
<evidence type="ECO:0000256" key="1">
    <source>
        <dbReference type="ARBA" id="ARBA00023015"/>
    </source>
</evidence>
<dbReference type="InterPro" id="IPR011991">
    <property type="entry name" value="ArsR-like_HTH"/>
</dbReference>
<dbReference type="RefSeq" id="WP_309489990.1">
    <property type="nucleotide sequence ID" value="NZ_JAENIG010000006.1"/>
</dbReference>
<dbReference type="InterPro" id="IPR036390">
    <property type="entry name" value="WH_DNA-bd_sf"/>
</dbReference>
<dbReference type="InterPro" id="IPR001845">
    <property type="entry name" value="HTH_ArsR_DNA-bd_dom"/>
</dbReference>
<dbReference type="GO" id="GO:0003677">
    <property type="term" value="F:DNA binding"/>
    <property type="evidence" value="ECO:0007669"/>
    <property type="project" value="UniProtKB-KW"/>
</dbReference>
<dbReference type="PANTHER" id="PTHR43132">
    <property type="entry name" value="ARSENICAL RESISTANCE OPERON REPRESSOR ARSR-RELATED"/>
    <property type="match status" value="1"/>
</dbReference>
<dbReference type="CDD" id="cd00090">
    <property type="entry name" value="HTH_ARSR"/>
    <property type="match status" value="1"/>
</dbReference>
<dbReference type="Proteomes" id="UP000634206">
    <property type="component" value="Unassembled WGS sequence"/>
</dbReference>
<keyword evidence="6" id="KW-1185">Reference proteome</keyword>
<keyword evidence="2" id="KW-0238">DNA-binding</keyword>
<feature type="domain" description="HTH arsR-type" evidence="4">
    <location>
        <begin position="1"/>
        <end position="95"/>
    </location>
</feature>
<dbReference type="NCBIfam" id="NF033788">
    <property type="entry name" value="HTH_metalloreg"/>
    <property type="match status" value="1"/>
</dbReference>
<dbReference type="Gene3D" id="1.10.10.10">
    <property type="entry name" value="Winged helix-like DNA-binding domain superfamily/Winged helix DNA-binding domain"/>
    <property type="match status" value="1"/>
</dbReference>
<protein>
    <submittedName>
        <fullName evidence="5">Helix-turn-helix transcriptional regulator</fullName>
    </submittedName>
</protein>
<evidence type="ECO:0000313" key="6">
    <source>
        <dbReference type="Proteomes" id="UP000634206"/>
    </source>
</evidence>
<dbReference type="AlphaFoldDB" id="A0AAE2SE89"/>
<dbReference type="InterPro" id="IPR036388">
    <property type="entry name" value="WH-like_DNA-bd_sf"/>
</dbReference>
<keyword evidence="3" id="KW-0804">Transcription</keyword>
<dbReference type="InterPro" id="IPR051011">
    <property type="entry name" value="Metal_resp_trans_reg"/>
</dbReference>
<dbReference type="Pfam" id="PF12840">
    <property type="entry name" value="HTH_20"/>
    <property type="match status" value="1"/>
</dbReference>
<keyword evidence="1" id="KW-0805">Transcription regulation</keyword>
<reference evidence="5" key="1">
    <citation type="submission" date="2021-01" db="EMBL/GenBank/DDBJ databases">
        <title>Modified the classification status of verrucomicrobia.</title>
        <authorList>
            <person name="Feng X."/>
        </authorList>
    </citation>
    <scope>NUCLEOTIDE SEQUENCE</scope>
    <source>
        <strain evidence="5">5K15</strain>
    </source>
</reference>
<accession>A0AAE2SE89</accession>
<dbReference type="PROSITE" id="PS50987">
    <property type="entry name" value="HTH_ARSR_2"/>
    <property type="match status" value="1"/>
</dbReference>
<dbReference type="SUPFAM" id="SSF46785">
    <property type="entry name" value="Winged helix' DNA-binding domain"/>
    <property type="match status" value="1"/>
</dbReference>
<dbReference type="PRINTS" id="PR00778">
    <property type="entry name" value="HTHARSR"/>
</dbReference>